<sequence>MADAALADKQAYTAFWSAFRHRDAAAQTRAVHDFFADRAQVNVAHPVNDLSGPEGVIAGFLDPLLRAFEGLYYRPDISIGGNSFDGSAWTSGMGYLVGTFRRDWLGIAPTDQLAYIRIGDFHRMENGQAVESYIYLDLPELLMQIGRYPLGTPQGACFMVPGPATHDGLRTDLADPDHSARTYQIMVDMLDGLATPDEAWRPYWHPNMMWYGPASFGRFVGIEEFQRFQVPFEAAFEGWGGGMSPRTPTKHFTRFADGDYSCIGGWPSLQGTHTGSYLGFEPTGVTTRFRVCDWYRREGDLLVENWVFVDLPDALLQWGYDMMAEQAKL</sequence>
<dbReference type="SUPFAM" id="SSF54427">
    <property type="entry name" value="NTF2-like"/>
    <property type="match status" value="2"/>
</dbReference>
<dbReference type="EMBL" id="QBKS01000001">
    <property type="protein sequence ID" value="PTX55533.1"/>
    <property type="molecule type" value="Genomic_DNA"/>
</dbReference>
<dbReference type="InterPro" id="IPR009959">
    <property type="entry name" value="Cyclase_SnoaL-like"/>
</dbReference>
<evidence type="ECO:0000313" key="1">
    <source>
        <dbReference type="EMBL" id="PTX55533.1"/>
    </source>
</evidence>
<keyword evidence="2" id="KW-1185">Reference proteome</keyword>
<protein>
    <submittedName>
        <fullName evidence="1">SnoaL-like polyketide cyclase</fullName>
    </submittedName>
</protein>
<comment type="caution">
    <text evidence="1">The sequence shown here is derived from an EMBL/GenBank/DDBJ whole genome shotgun (WGS) entry which is preliminary data.</text>
</comment>
<dbReference type="RefSeq" id="WP_107843818.1">
    <property type="nucleotide sequence ID" value="NZ_QBKS01000001.1"/>
</dbReference>
<organism evidence="1 2">
    <name type="scientific">Litoreibacter ponti</name>
    <dbReference type="NCBI Taxonomy" id="1510457"/>
    <lineage>
        <taxon>Bacteria</taxon>
        <taxon>Pseudomonadati</taxon>
        <taxon>Pseudomonadota</taxon>
        <taxon>Alphaproteobacteria</taxon>
        <taxon>Rhodobacterales</taxon>
        <taxon>Roseobacteraceae</taxon>
        <taxon>Litoreibacter</taxon>
    </lineage>
</organism>
<dbReference type="GO" id="GO:0030638">
    <property type="term" value="P:polyketide metabolic process"/>
    <property type="evidence" value="ECO:0007669"/>
    <property type="project" value="InterPro"/>
</dbReference>
<proteinExistence type="predicted"/>
<dbReference type="AlphaFoldDB" id="A0A2T6BHI3"/>
<dbReference type="Proteomes" id="UP000243978">
    <property type="component" value="Unassembled WGS sequence"/>
</dbReference>
<accession>A0A2T6BHI3</accession>
<evidence type="ECO:0000313" key="2">
    <source>
        <dbReference type="Proteomes" id="UP000243978"/>
    </source>
</evidence>
<gene>
    <name evidence="1" type="ORF">C8N43_0172</name>
</gene>
<dbReference type="PANTHER" id="PTHR38436">
    <property type="entry name" value="POLYKETIDE CYCLASE SNOAL-LIKE DOMAIN"/>
    <property type="match status" value="1"/>
</dbReference>
<name>A0A2T6BHI3_9RHOB</name>
<reference evidence="1 2" key="1">
    <citation type="submission" date="2018-04" db="EMBL/GenBank/DDBJ databases">
        <title>Genomic Encyclopedia of Archaeal and Bacterial Type Strains, Phase II (KMG-II): from individual species to whole genera.</title>
        <authorList>
            <person name="Goeker M."/>
        </authorList>
    </citation>
    <scope>NUCLEOTIDE SEQUENCE [LARGE SCALE GENOMIC DNA]</scope>
    <source>
        <strain evidence="1 2">DSM 100977</strain>
    </source>
</reference>
<dbReference type="Gene3D" id="3.10.450.50">
    <property type="match status" value="2"/>
</dbReference>
<dbReference type="InterPro" id="IPR032710">
    <property type="entry name" value="NTF2-like_dom_sf"/>
</dbReference>
<dbReference type="Pfam" id="PF07366">
    <property type="entry name" value="SnoaL"/>
    <property type="match status" value="1"/>
</dbReference>
<dbReference type="PANTHER" id="PTHR38436:SF1">
    <property type="entry name" value="ESTER CYCLASE"/>
    <property type="match status" value="1"/>
</dbReference>
<dbReference type="OrthoDB" id="1948945at2"/>